<reference evidence="2" key="1">
    <citation type="submission" date="2023-06" db="EMBL/GenBank/DDBJ databases">
        <authorList>
            <person name="Delattre M."/>
        </authorList>
    </citation>
    <scope>NUCLEOTIDE SEQUENCE</scope>
    <source>
        <strain evidence="2">AF72</strain>
    </source>
</reference>
<feature type="transmembrane region" description="Helical" evidence="1">
    <location>
        <begin position="246"/>
        <end position="270"/>
    </location>
</feature>
<keyword evidence="3" id="KW-1185">Reference proteome</keyword>
<feature type="non-terminal residue" evidence="2">
    <location>
        <position position="282"/>
    </location>
</feature>
<evidence type="ECO:0000256" key="1">
    <source>
        <dbReference type="SAM" id="Phobius"/>
    </source>
</evidence>
<dbReference type="Proteomes" id="UP001177023">
    <property type="component" value="Unassembled WGS sequence"/>
</dbReference>
<dbReference type="EMBL" id="CATQJA010001627">
    <property type="protein sequence ID" value="CAJ0567993.1"/>
    <property type="molecule type" value="Genomic_DNA"/>
</dbReference>
<keyword evidence="1" id="KW-1133">Transmembrane helix</keyword>
<keyword evidence="1" id="KW-0812">Transmembrane</keyword>
<name>A0AA36CGJ8_9BILA</name>
<gene>
    <name evidence="2" type="ORF">MSPICULIGERA_LOCUS6524</name>
</gene>
<sequence>MYSRLFVAEGRRPGSARYPCVFQISELSRDDTGYYTEVVSLRKSTHAVDQSELRMLDLSYPVPVEKLKATLAGDFTETAPVVVLLPEKRFDSLCTNLTASSSLSWETLEVLDLHKLYVFKKKPLDAHYHLGARLYSVHRLVLRPDRPSTAYIFAFRVNSARCMAKNLCVNVQILDEKGYATKEICKPVSQRPFFGNFSSRVQFQPVPHRIRVDLIDPCVRVGVFLKPFFAESANEWLATKRETYDILATLLVSLAAIFGLTILVTMAFLLKTDSGDEDRYTC</sequence>
<accession>A0AA36CGJ8</accession>
<evidence type="ECO:0000313" key="3">
    <source>
        <dbReference type="Proteomes" id="UP001177023"/>
    </source>
</evidence>
<protein>
    <submittedName>
        <fullName evidence="2">Uncharacterized protein</fullName>
    </submittedName>
</protein>
<keyword evidence="1" id="KW-0472">Membrane</keyword>
<organism evidence="2 3">
    <name type="scientific">Mesorhabditis spiculigera</name>
    <dbReference type="NCBI Taxonomy" id="96644"/>
    <lineage>
        <taxon>Eukaryota</taxon>
        <taxon>Metazoa</taxon>
        <taxon>Ecdysozoa</taxon>
        <taxon>Nematoda</taxon>
        <taxon>Chromadorea</taxon>
        <taxon>Rhabditida</taxon>
        <taxon>Rhabditina</taxon>
        <taxon>Rhabditomorpha</taxon>
        <taxon>Rhabditoidea</taxon>
        <taxon>Rhabditidae</taxon>
        <taxon>Mesorhabditinae</taxon>
        <taxon>Mesorhabditis</taxon>
    </lineage>
</organism>
<dbReference type="AlphaFoldDB" id="A0AA36CGJ8"/>
<proteinExistence type="predicted"/>
<evidence type="ECO:0000313" key="2">
    <source>
        <dbReference type="EMBL" id="CAJ0567993.1"/>
    </source>
</evidence>
<comment type="caution">
    <text evidence="2">The sequence shown here is derived from an EMBL/GenBank/DDBJ whole genome shotgun (WGS) entry which is preliminary data.</text>
</comment>